<name>A0A150WVK4_BDEBC</name>
<comment type="caution">
    <text evidence="1">The sequence shown here is derived from an EMBL/GenBank/DDBJ whole genome shotgun (WGS) entry which is preliminary data.</text>
</comment>
<evidence type="ECO:0000313" key="1">
    <source>
        <dbReference type="EMBL" id="KYG70548.1"/>
    </source>
</evidence>
<dbReference type="AlphaFoldDB" id="A0A150WVK4"/>
<dbReference type="OrthoDB" id="5291973at2"/>
<dbReference type="RefSeq" id="WP_063242325.1">
    <property type="nucleotide sequence ID" value="NZ_CP168967.1"/>
</dbReference>
<proteinExistence type="predicted"/>
<organism evidence="1 2">
    <name type="scientific">Bdellovibrio bacteriovorus</name>
    <dbReference type="NCBI Taxonomy" id="959"/>
    <lineage>
        <taxon>Bacteria</taxon>
        <taxon>Pseudomonadati</taxon>
        <taxon>Bdellovibrionota</taxon>
        <taxon>Bdellovibrionia</taxon>
        <taxon>Bdellovibrionales</taxon>
        <taxon>Pseudobdellovibrionaceae</taxon>
        <taxon>Bdellovibrio</taxon>
    </lineage>
</organism>
<sequence length="244" mass="27774">MKYIYWACATAVIALGIYFAMNFSIQPQSIPKIKFSQVTTPEELGKGVYERLRLEIKEAPVVLLGVTPNQIEDMELLRGFFEANQEAGSKYDVIVVEPMLPYVELFNSNMRVDIKNEMDRFVDGVKTAREQGLRVAAIVPNIYSSQLLKKNPANRLKEEYKLDVVSFSITKFPVTRQQEESFEPKCVIEEGKDLAGTGPLGCMIQNIARKTYRKKFEDNKFSGMMEQTGAKDYIILFNRNAGSR</sequence>
<dbReference type="EMBL" id="LUKF01000001">
    <property type="protein sequence ID" value="KYG70548.1"/>
    <property type="molecule type" value="Genomic_DNA"/>
</dbReference>
<evidence type="ECO:0000313" key="2">
    <source>
        <dbReference type="Proteomes" id="UP000075391"/>
    </source>
</evidence>
<dbReference type="Proteomes" id="UP000075391">
    <property type="component" value="Unassembled WGS sequence"/>
</dbReference>
<protein>
    <submittedName>
        <fullName evidence="1">Uncharacterized protein</fullName>
    </submittedName>
</protein>
<accession>A0A150WVK4</accession>
<reference evidence="1 2" key="1">
    <citation type="submission" date="2016-03" db="EMBL/GenBank/DDBJ databases">
        <authorList>
            <person name="Ploux O."/>
        </authorList>
    </citation>
    <scope>NUCLEOTIDE SEQUENCE [LARGE SCALE GENOMIC DNA]</scope>
    <source>
        <strain evidence="1 2">BER2</strain>
    </source>
</reference>
<gene>
    <name evidence="1" type="ORF">AZI85_00985</name>
</gene>